<name>A0A151MLS9_ALLMI</name>
<dbReference type="InterPro" id="IPR033992">
    <property type="entry name" value="NKR-like_CTLD"/>
</dbReference>
<evidence type="ECO:0000259" key="5">
    <source>
        <dbReference type="PROSITE" id="PS50041"/>
    </source>
</evidence>
<dbReference type="AlphaFoldDB" id="A0A151MLS9"/>
<dbReference type="GO" id="GO:0016020">
    <property type="term" value="C:membrane"/>
    <property type="evidence" value="ECO:0007669"/>
    <property type="project" value="UniProtKB-SubCell"/>
</dbReference>
<comment type="subcellular location">
    <subcellularLocation>
        <location evidence="1">Membrane</location>
        <topology evidence="1">Single-pass membrane protein</topology>
    </subcellularLocation>
</comment>
<dbReference type="InterPro" id="IPR006574">
    <property type="entry name" value="PRY"/>
</dbReference>
<keyword evidence="4" id="KW-0472">Membrane</keyword>
<keyword evidence="4" id="KW-1133">Transmembrane helix</keyword>
<feature type="domain" description="B30.2/SPRY" evidence="6">
    <location>
        <begin position="505"/>
        <end position="705"/>
    </location>
</feature>
<keyword evidence="4" id="KW-0812">Transmembrane</keyword>
<dbReference type="PANTHER" id="PTHR24103">
    <property type="entry name" value="E3 UBIQUITIN-PROTEIN LIGASE TRIM"/>
    <property type="match status" value="1"/>
</dbReference>
<dbReference type="InterPro" id="IPR013320">
    <property type="entry name" value="ConA-like_dom_sf"/>
</dbReference>
<dbReference type="InterPro" id="IPR001870">
    <property type="entry name" value="B30.2/SPRY"/>
</dbReference>
<reference evidence="7 8" key="1">
    <citation type="journal article" date="2012" name="Genome Biol.">
        <title>Sequencing three crocodilian genomes to illuminate the evolution of archosaurs and amniotes.</title>
        <authorList>
            <person name="St John J.A."/>
            <person name="Braun E.L."/>
            <person name="Isberg S.R."/>
            <person name="Miles L.G."/>
            <person name="Chong A.Y."/>
            <person name="Gongora J."/>
            <person name="Dalzell P."/>
            <person name="Moran C."/>
            <person name="Bed'hom B."/>
            <person name="Abzhanov A."/>
            <person name="Burgess S.C."/>
            <person name="Cooksey A.M."/>
            <person name="Castoe T.A."/>
            <person name="Crawford N.G."/>
            <person name="Densmore L.D."/>
            <person name="Drew J.C."/>
            <person name="Edwards S.V."/>
            <person name="Faircloth B.C."/>
            <person name="Fujita M.K."/>
            <person name="Greenwold M.J."/>
            <person name="Hoffmann F.G."/>
            <person name="Howard J.M."/>
            <person name="Iguchi T."/>
            <person name="Janes D.E."/>
            <person name="Khan S.Y."/>
            <person name="Kohno S."/>
            <person name="de Koning A.J."/>
            <person name="Lance S.L."/>
            <person name="McCarthy F.M."/>
            <person name="McCormack J.E."/>
            <person name="Merchant M.E."/>
            <person name="Peterson D.G."/>
            <person name="Pollock D.D."/>
            <person name="Pourmand N."/>
            <person name="Raney B.J."/>
            <person name="Roessler K.A."/>
            <person name="Sanford J.R."/>
            <person name="Sawyer R.H."/>
            <person name="Schmidt C.J."/>
            <person name="Triplett E.W."/>
            <person name="Tuberville T.D."/>
            <person name="Venegas-Anaya M."/>
            <person name="Howard J.T."/>
            <person name="Jarvis E.D."/>
            <person name="Guillette L.J.Jr."/>
            <person name="Glenn T.C."/>
            <person name="Green R.E."/>
            <person name="Ray D.A."/>
        </authorList>
    </citation>
    <scope>NUCLEOTIDE SEQUENCE [LARGE SCALE GENOMIC DNA]</scope>
    <source>
        <strain evidence="7">KSC_2009_1</strain>
    </source>
</reference>
<dbReference type="SUPFAM" id="SSF56436">
    <property type="entry name" value="C-type lectin-like"/>
    <property type="match status" value="1"/>
</dbReference>
<dbReference type="SMART" id="SM00589">
    <property type="entry name" value="PRY"/>
    <property type="match status" value="1"/>
</dbReference>
<feature type="transmembrane region" description="Helical" evidence="4">
    <location>
        <begin position="498"/>
        <end position="516"/>
    </location>
</feature>
<evidence type="ECO:0000256" key="1">
    <source>
        <dbReference type="ARBA" id="ARBA00004167"/>
    </source>
</evidence>
<evidence type="ECO:0000256" key="4">
    <source>
        <dbReference type="SAM" id="Phobius"/>
    </source>
</evidence>
<dbReference type="Pfam" id="PF00059">
    <property type="entry name" value="Lectin_C"/>
    <property type="match status" value="1"/>
</dbReference>
<dbReference type="CDD" id="cd03593">
    <property type="entry name" value="CLECT_NK_receptors_like"/>
    <property type="match status" value="1"/>
</dbReference>
<dbReference type="EMBL" id="AKHW03005753">
    <property type="protein sequence ID" value="KYO25511.1"/>
    <property type="molecule type" value="Genomic_DNA"/>
</dbReference>
<dbReference type="Gene3D" id="3.30.160.60">
    <property type="entry name" value="Classic Zinc Finger"/>
    <property type="match status" value="1"/>
</dbReference>
<dbReference type="InterPro" id="IPR043136">
    <property type="entry name" value="B30.2/SPRY_sf"/>
</dbReference>
<dbReference type="eggNOG" id="KOG4297">
    <property type="taxonomic scope" value="Eukaryota"/>
</dbReference>
<evidence type="ECO:0000259" key="6">
    <source>
        <dbReference type="PROSITE" id="PS50188"/>
    </source>
</evidence>
<dbReference type="Proteomes" id="UP000050525">
    <property type="component" value="Unassembled WGS sequence"/>
</dbReference>
<dbReference type="FunFam" id="2.60.120.920:FF:000004">
    <property type="entry name" value="Butyrophilin subfamily 1 member A1"/>
    <property type="match status" value="1"/>
</dbReference>
<dbReference type="InterPro" id="IPR001304">
    <property type="entry name" value="C-type_lectin-like"/>
</dbReference>
<dbReference type="PRINTS" id="PR01407">
    <property type="entry name" value="BUTYPHLNCDUF"/>
</dbReference>
<dbReference type="InterPro" id="IPR050143">
    <property type="entry name" value="TRIM/RBCC"/>
</dbReference>
<dbReference type="PROSITE" id="PS50188">
    <property type="entry name" value="B302_SPRY"/>
    <property type="match status" value="1"/>
</dbReference>
<feature type="region of interest" description="Disordered" evidence="3">
    <location>
        <begin position="1"/>
        <end position="61"/>
    </location>
</feature>
<dbReference type="InterPro" id="IPR003877">
    <property type="entry name" value="SPRY_dom"/>
</dbReference>
<accession>A0A151MLS9</accession>
<dbReference type="SMART" id="SM00034">
    <property type="entry name" value="CLECT"/>
    <property type="match status" value="1"/>
</dbReference>
<evidence type="ECO:0000313" key="8">
    <source>
        <dbReference type="Proteomes" id="UP000050525"/>
    </source>
</evidence>
<dbReference type="InterPro" id="IPR003879">
    <property type="entry name" value="Butyrophylin_SPRY"/>
</dbReference>
<dbReference type="Pfam" id="PF13765">
    <property type="entry name" value="PRY"/>
    <property type="match status" value="1"/>
</dbReference>
<dbReference type="Gene3D" id="2.60.120.920">
    <property type="match status" value="1"/>
</dbReference>
<comment type="caution">
    <text evidence="7">The sequence shown here is derived from an EMBL/GenBank/DDBJ whole genome shotgun (WGS) entry which is preliminary data.</text>
</comment>
<dbReference type="InterPro" id="IPR016186">
    <property type="entry name" value="C-type_lectin-like/link_sf"/>
</dbReference>
<proteinExistence type="predicted"/>
<dbReference type="Gene3D" id="3.10.100.10">
    <property type="entry name" value="Mannose-Binding Protein A, subunit A"/>
    <property type="match status" value="1"/>
</dbReference>
<keyword evidence="8" id="KW-1185">Reference proteome</keyword>
<evidence type="ECO:0000256" key="3">
    <source>
        <dbReference type="SAM" id="MobiDB-lite"/>
    </source>
</evidence>
<dbReference type="CDD" id="cd22249">
    <property type="entry name" value="UDM1_RNF168_RNF169-like"/>
    <property type="match status" value="1"/>
</dbReference>
<keyword evidence="2" id="KW-0430">Lectin</keyword>
<dbReference type="Pfam" id="PF00622">
    <property type="entry name" value="SPRY"/>
    <property type="match status" value="1"/>
</dbReference>
<evidence type="ECO:0000256" key="2">
    <source>
        <dbReference type="ARBA" id="ARBA00022734"/>
    </source>
</evidence>
<dbReference type="GO" id="GO:0030246">
    <property type="term" value="F:carbohydrate binding"/>
    <property type="evidence" value="ECO:0007669"/>
    <property type="project" value="UniProtKB-KW"/>
</dbReference>
<dbReference type="SUPFAM" id="SSF49899">
    <property type="entry name" value="Concanavalin A-like lectins/glucanases"/>
    <property type="match status" value="1"/>
</dbReference>
<feature type="transmembrane region" description="Helical" evidence="4">
    <location>
        <begin position="145"/>
        <end position="168"/>
    </location>
</feature>
<feature type="domain" description="C-type lectin" evidence="5">
    <location>
        <begin position="186"/>
        <end position="290"/>
    </location>
</feature>
<dbReference type="PROSITE" id="PS50041">
    <property type="entry name" value="C_TYPE_LECTIN_2"/>
    <property type="match status" value="1"/>
</dbReference>
<organism evidence="7 8">
    <name type="scientific">Alligator mississippiensis</name>
    <name type="common">American alligator</name>
    <dbReference type="NCBI Taxonomy" id="8496"/>
    <lineage>
        <taxon>Eukaryota</taxon>
        <taxon>Metazoa</taxon>
        <taxon>Chordata</taxon>
        <taxon>Craniata</taxon>
        <taxon>Vertebrata</taxon>
        <taxon>Euteleostomi</taxon>
        <taxon>Archelosauria</taxon>
        <taxon>Archosauria</taxon>
        <taxon>Crocodylia</taxon>
        <taxon>Alligatoridae</taxon>
        <taxon>Alligatorinae</taxon>
        <taxon>Alligator</taxon>
    </lineage>
</organism>
<dbReference type="InterPro" id="IPR016187">
    <property type="entry name" value="CTDL_fold"/>
</dbReference>
<evidence type="ECO:0000313" key="7">
    <source>
        <dbReference type="EMBL" id="KYO25511.1"/>
    </source>
</evidence>
<sequence>MSMAAPHPAIQQPWALPTPTAEPETPDLSDSQDLQMAQEEEPKVPYLQGLEEREIPGDPWTGPCVTLRVPMCQLENAEVGGEGTPSKEKYLLESSQHLTRNTESSMDGNGEQPFGSEPLFTKQNGTVDVEQGENPACLPKYKLPLVRGGIGVLVVIVVALTIAVALLAEKKCDSFVMRCPDDWIEYQGKCFYFSNDKKSWDSSQTSCSSLGASLARIDTQKEMNFTMRYKGQAEYWIGLRREQDQPWTWVNSTEFNSLLFRVQADGNCAYLSHNFVGSTGCSTLRHWVCTKPHKTTRAEDDLKPGARRESWAHRAHTVVPIEEAAQEYKEQIQTHLKRLRKEKEELLGCQCHEEKTSRELMRQMELERQLVVSECTRLSQLLTQEKCLLLARLGDLDKEIIRRKEENASRLQEENVCLGALITELEWKCQQPAPQFLQDVRSAVSRAEEATFQRPAFASFKMGKKVWHSPRESHDWRAPTELLDSFLLRASPWMGPKYAALVLFFALAVCFFMLQGTHPAKFANVSLDVDTANHRLILSADRKQVRVGYNDKDLPSNPRRFDFEPCVLGSEGFNSGRHYWIMQSIGGAGWAAGVARESVNRKSQLNLHTREGIWVVYQPVGDFRTHTSPENALPLNGSPKKIQVYLDYEGGQVAFYNAENKAPIFNSQLPFLQRKFSLSSCCGTKERRSSCIPLTWSNNMWSHGA</sequence>
<protein>
    <submittedName>
        <fullName evidence="7">Early activation antigen CD69-like</fullName>
    </submittedName>
</protein>
<gene>
    <name evidence="7" type="ORF">Y1Q_0023950</name>
</gene>
<feature type="compositionally biased region" description="Low complexity" evidence="3">
    <location>
        <begin position="13"/>
        <end position="23"/>
    </location>
</feature>